<organism evidence="2 3">
    <name type="scientific">Pedobacter endophyticus</name>
    <dbReference type="NCBI Taxonomy" id="2789740"/>
    <lineage>
        <taxon>Bacteria</taxon>
        <taxon>Pseudomonadati</taxon>
        <taxon>Bacteroidota</taxon>
        <taxon>Sphingobacteriia</taxon>
        <taxon>Sphingobacteriales</taxon>
        <taxon>Sphingobacteriaceae</taxon>
        <taxon>Pedobacter</taxon>
    </lineage>
</organism>
<dbReference type="Proteomes" id="UP000594759">
    <property type="component" value="Chromosome"/>
</dbReference>
<reference evidence="2 3" key="1">
    <citation type="submission" date="2020-11" db="EMBL/GenBank/DDBJ databases">
        <title>Pedobacter endophytica, an endophytic bacteria isolated form Carex pumila.</title>
        <authorList>
            <person name="Peng Y."/>
            <person name="Jiang L."/>
            <person name="Lee J."/>
        </authorList>
    </citation>
    <scope>NUCLEOTIDE SEQUENCE [LARGE SCALE GENOMIC DNA]</scope>
    <source>
        <strain evidence="2 3">JBR3-12</strain>
    </source>
</reference>
<keyword evidence="3" id="KW-1185">Reference proteome</keyword>
<proteinExistence type="predicted"/>
<dbReference type="Pfam" id="PF09722">
    <property type="entry name" value="Xre_MbcA_ParS_C"/>
    <property type="match status" value="1"/>
</dbReference>
<dbReference type="InterPro" id="IPR024467">
    <property type="entry name" value="Xre/MbcA/ParS-like_toxin-bd"/>
</dbReference>
<dbReference type="KEGG" id="pex:IZT61_09675"/>
<gene>
    <name evidence="2" type="ORF">IZT61_09675</name>
</gene>
<sequence length="146" mass="16742">MSTTTLDKKQRKIIEEIPSLNDFSRIYFYTIQSKFDNDFVRTLDSVIGLNDNTLSNWLNITPKTLRNYKKNADLVLKGNIKEHIVLILSLYKHGIAVFGSAADFEKWLSAENHLLDNEAPTKFLDTISGIKFIDNRLTALEYGENV</sequence>
<evidence type="ECO:0000259" key="1">
    <source>
        <dbReference type="Pfam" id="PF09722"/>
    </source>
</evidence>
<accession>A0A7S9L2W5</accession>
<dbReference type="EMBL" id="CP064939">
    <property type="protein sequence ID" value="QPH41499.1"/>
    <property type="molecule type" value="Genomic_DNA"/>
</dbReference>
<evidence type="ECO:0000313" key="3">
    <source>
        <dbReference type="Proteomes" id="UP000594759"/>
    </source>
</evidence>
<protein>
    <submittedName>
        <fullName evidence="2">DUF2384 domain-containing protein</fullName>
    </submittedName>
</protein>
<feature type="domain" description="Antitoxin Xre/MbcA/ParS-like toxin-binding" evidence="1">
    <location>
        <begin position="94"/>
        <end position="143"/>
    </location>
</feature>
<name>A0A7S9L2W5_9SPHI</name>
<evidence type="ECO:0000313" key="2">
    <source>
        <dbReference type="EMBL" id="QPH41499.1"/>
    </source>
</evidence>
<dbReference type="RefSeq" id="WP_196100936.1">
    <property type="nucleotide sequence ID" value="NZ_CP064939.1"/>
</dbReference>
<dbReference type="AlphaFoldDB" id="A0A7S9L2W5"/>